<evidence type="ECO:0000313" key="1">
    <source>
        <dbReference type="EMBL" id="RIB25901.1"/>
    </source>
</evidence>
<dbReference type="InterPro" id="IPR023214">
    <property type="entry name" value="HAD_sf"/>
</dbReference>
<organism evidence="1 2">
    <name type="scientific">Gigaspora rosea</name>
    <dbReference type="NCBI Taxonomy" id="44941"/>
    <lineage>
        <taxon>Eukaryota</taxon>
        <taxon>Fungi</taxon>
        <taxon>Fungi incertae sedis</taxon>
        <taxon>Mucoromycota</taxon>
        <taxon>Glomeromycotina</taxon>
        <taxon>Glomeromycetes</taxon>
        <taxon>Diversisporales</taxon>
        <taxon>Gigasporaceae</taxon>
        <taxon>Gigaspora</taxon>
    </lineage>
</organism>
<evidence type="ECO:0008006" key="3">
    <source>
        <dbReference type="Google" id="ProtNLM"/>
    </source>
</evidence>
<evidence type="ECO:0000313" key="2">
    <source>
        <dbReference type="Proteomes" id="UP000266673"/>
    </source>
</evidence>
<name>A0A397VVT9_9GLOM</name>
<reference evidence="1 2" key="1">
    <citation type="submission" date="2018-06" db="EMBL/GenBank/DDBJ databases">
        <title>Comparative genomics reveals the genomic features of Rhizophagus irregularis, R. cerebriforme, R. diaphanum and Gigaspora rosea, and their symbiotic lifestyle signature.</title>
        <authorList>
            <person name="Morin E."/>
            <person name="San Clemente H."/>
            <person name="Chen E.C.H."/>
            <person name="De La Providencia I."/>
            <person name="Hainaut M."/>
            <person name="Kuo A."/>
            <person name="Kohler A."/>
            <person name="Murat C."/>
            <person name="Tang N."/>
            <person name="Roy S."/>
            <person name="Loubradou J."/>
            <person name="Henrissat B."/>
            <person name="Grigoriev I.V."/>
            <person name="Corradi N."/>
            <person name="Roux C."/>
            <person name="Martin F.M."/>
        </authorList>
    </citation>
    <scope>NUCLEOTIDE SEQUENCE [LARGE SCALE GENOMIC DNA]</scope>
    <source>
        <strain evidence="1 2">DAOM 194757</strain>
    </source>
</reference>
<dbReference type="Gene3D" id="3.40.50.1000">
    <property type="entry name" value="HAD superfamily/HAD-like"/>
    <property type="match status" value="1"/>
</dbReference>
<dbReference type="AlphaFoldDB" id="A0A397VVT9"/>
<comment type="caution">
    <text evidence="1">The sequence shown here is derived from an EMBL/GenBank/DDBJ whole genome shotgun (WGS) entry which is preliminary data.</text>
</comment>
<proteinExistence type="predicted"/>
<gene>
    <name evidence="1" type="ORF">C2G38_383025</name>
</gene>
<dbReference type="EMBL" id="QKWP01000157">
    <property type="protein sequence ID" value="RIB25901.1"/>
    <property type="molecule type" value="Genomic_DNA"/>
</dbReference>
<dbReference type="InterPro" id="IPR036412">
    <property type="entry name" value="HAD-like_sf"/>
</dbReference>
<keyword evidence="2" id="KW-1185">Reference proteome</keyword>
<dbReference type="Proteomes" id="UP000266673">
    <property type="component" value="Unassembled WGS sequence"/>
</dbReference>
<sequence length="88" mass="10012">MNHDVVIVVTMDILFSSGSGEPYYWNCVPSTQQIQRRPISLGLDRKAQCLVFEDSIHGVKVAKNANMKVLLVSSFIYNFNFKVKYPTL</sequence>
<accession>A0A397VVT9</accession>
<protein>
    <recommendedName>
        <fullName evidence="3">HAD-like domain-containing protein</fullName>
    </recommendedName>
</protein>
<dbReference type="SUPFAM" id="SSF56784">
    <property type="entry name" value="HAD-like"/>
    <property type="match status" value="1"/>
</dbReference>